<dbReference type="EMBL" id="BGPR01043755">
    <property type="protein sequence ID" value="GBO20405.1"/>
    <property type="molecule type" value="Genomic_DNA"/>
</dbReference>
<evidence type="ECO:0000313" key="1">
    <source>
        <dbReference type="EMBL" id="GBO20405.1"/>
    </source>
</evidence>
<sequence>LGILLEQHQEALSSLLGSSPLVLHGVNRLIGFGMVMLQGSSSSKICQSSSGLAWARCRVPAPLKSVSHLDGCPANGSKSTLVHSHLPLQNQRSKFLFVLSSVA</sequence>
<reference evidence="1 2" key="1">
    <citation type="journal article" date="2019" name="Sci. Rep.">
        <title>Orb-weaving spider Araneus ventricosus genome elucidates the spidroin gene catalogue.</title>
        <authorList>
            <person name="Kono N."/>
            <person name="Nakamura H."/>
            <person name="Ohtoshi R."/>
            <person name="Moran D.A.P."/>
            <person name="Shinohara A."/>
            <person name="Yoshida Y."/>
            <person name="Fujiwara M."/>
            <person name="Mori M."/>
            <person name="Tomita M."/>
            <person name="Arakawa K."/>
        </authorList>
    </citation>
    <scope>NUCLEOTIDE SEQUENCE [LARGE SCALE GENOMIC DNA]</scope>
</reference>
<feature type="non-terminal residue" evidence="1">
    <location>
        <position position="1"/>
    </location>
</feature>
<comment type="caution">
    <text evidence="1">The sequence shown here is derived from an EMBL/GenBank/DDBJ whole genome shotgun (WGS) entry which is preliminary data.</text>
</comment>
<accession>A0A4Y2V554</accession>
<dbReference type="AlphaFoldDB" id="A0A4Y2V554"/>
<protein>
    <submittedName>
        <fullName evidence="1">Uncharacterized protein</fullName>
    </submittedName>
</protein>
<dbReference type="Proteomes" id="UP000499080">
    <property type="component" value="Unassembled WGS sequence"/>
</dbReference>
<proteinExistence type="predicted"/>
<organism evidence="1 2">
    <name type="scientific">Araneus ventricosus</name>
    <name type="common">Orbweaver spider</name>
    <name type="synonym">Epeira ventricosa</name>
    <dbReference type="NCBI Taxonomy" id="182803"/>
    <lineage>
        <taxon>Eukaryota</taxon>
        <taxon>Metazoa</taxon>
        <taxon>Ecdysozoa</taxon>
        <taxon>Arthropoda</taxon>
        <taxon>Chelicerata</taxon>
        <taxon>Arachnida</taxon>
        <taxon>Araneae</taxon>
        <taxon>Araneomorphae</taxon>
        <taxon>Entelegynae</taxon>
        <taxon>Araneoidea</taxon>
        <taxon>Araneidae</taxon>
        <taxon>Araneus</taxon>
    </lineage>
</organism>
<gene>
    <name evidence="1" type="ORF">AVEN_54007_1</name>
</gene>
<evidence type="ECO:0000313" key="2">
    <source>
        <dbReference type="Proteomes" id="UP000499080"/>
    </source>
</evidence>
<name>A0A4Y2V554_ARAVE</name>
<keyword evidence="2" id="KW-1185">Reference proteome</keyword>